<name>A0A846WQD1_9ACTN</name>
<feature type="transmembrane region" description="Helical" evidence="1">
    <location>
        <begin position="179"/>
        <end position="203"/>
    </location>
</feature>
<keyword evidence="3" id="KW-0482">Metalloprotease</keyword>
<proteinExistence type="predicted"/>
<accession>A0A846WQD1</accession>
<feature type="transmembrane region" description="Helical" evidence="1">
    <location>
        <begin position="140"/>
        <end position="159"/>
    </location>
</feature>
<feature type="transmembrane region" description="Helical" evidence="1">
    <location>
        <begin position="34"/>
        <end position="57"/>
    </location>
</feature>
<keyword evidence="1" id="KW-0472">Membrane</keyword>
<dbReference type="GO" id="GO:0004175">
    <property type="term" value="F:endopeptidase activity"/>
    <property type="evidence" value="ECO:0007669"/>
    <property type="project" value="UniProtKB-ARBA"/>
</dbReference>
<comment type="caution">
    <text evidence="3">The sequence shown here is derived from an EMBL/GenBank/DDBJ whole genome shotgun (WGS) entry which is preliminary data.</text>
</comment>
<protein>
    <submittedName>
        <fullName evidence="3">CPBP family intramembrane metalloprotease</fullName>
    </submittedName>
</protein>
<feature type="domain" description="CAAX prenyl protease 2/Lysostaphin resistance protein A-like" evidence="2">
    <location>
        <begin position="109"/>
        <end position="222"/>
    </location>
</feature>
<reference evidence="3 4" key="1">
    <citation type="submission" date="2020-04" db="EMBL/GenBank/DDBJ databases">
        <title>MicrobeNet Type strains.</title>
        <authorList>
            <person name="Nicholson A.C."/>
        </authorList>
    </citation>
    <scope>NUCLEOTIDE SEQUENCE [LARGE SCALE GENOMIC DNA]</scope>
    <source>
        <strain evidence="3 4">ATCC BAA-14</strain>
    </source>
</reference>
<organism evidence="3 4">
    <name type="scientific">Gordonia polyisoprenivorans</name>
    <dbReference type="NCBI Taxonomy" id="84595"/>
    <lineage>
        <taxon>Bacteria</taxon>
        <taxon>Bacillati</taxon>
        <taxon>Actinomycetota</taxon>
        <taxon>Actinomycetes</taxon>
        <taxon>Mycobacteriales</taxon>
        <taxon>Gordoniaceae</taxon>
        <taxon>Gordonia</taxon>
    </lineage>
</organism>
<sequence length="236" mass="24323">MSLPGRRFAWLCVGVVAVLVGVQVLIFVTPVPGVQWAVPIAAVLILVLAKVVGLSWTDLGLGRRSLGTGLRYAAVIIGAVAVVTAVGVALPWTRDLFHNDAYRDVHAALVSALVLIPIHTILAEEVIFRGVLLGALRRICSPRTALIVQAGLFGLWHVGSSMGLSAHNQGLGDIVGSGPLATFAGVALAVVVTGGAGTLLGWLRIRSGSLLAPIALHWSVNGLGAIAAAIAWQLPG</sequence>
<feature type="transmembrane region" description="Helical" evidence="1">
    <location>
        <begin position="105"/>
        <end position="128"/>
    </location>
</feature>
<keyword evidence="1" id="KW-0812">Transmembrane</keyword>
<keyword evidence="3" id="KW-0378">Hydrolase</keyword>
<evidence type="ECO:0000256" key="1">
    <source>
        <dbReference type="SAM" id="Phobius"/>
    </source>
</evidence>
<dbReference type="GO" id="GO:0006508">
    <property type="term" value="P:proteolysis"/>
    <property type="evidence" value="ECO:0007669"/>
    <property type="project" value="UniProtKB-KW"/>
</dbReference>
<evidence type="ECO:0000259" key="2">
    <source>
        <dbReference type="Pfam" id="PF02517"/>
    </source>
</evidence>
<dbReference type="GO" id="GO:0080120">
    <property type="term" value="P:CAAX-box protein maturation"/>
    <property type="evidence" value="ECO:0007669"/>
    <property type="project" value="UniProtKB-ARBA"/>
</dbReference>
<feature type="transmembrane region" description="Helical" evidence="1">
    <location>
        <begin position="7"/>
        <end position="28"/>
    </location>
</feature>
<evidence type="ECO:0000313" key="3">
    <source>
        <dbReference type="EMBL" id="NKY02980.1"/>
    </source>
</evidence>
<dbReference type="PIRSF" id="PIRSF026622">
    <property type="entry name" value="Proteas_026622"/>
    <property type="match status" value="1"/>
</dbReference>
<dbReference type="RefSeq" id="WP_006368737.1">
    <property type="nucleotide sequence ID" value="NZ_JAAXPC010000008.1"/>
</dbReference>
<dbReference type="GO" id="GO:0008237">
    <property type="term" value="F:metallopeptidase activity"/>
    <property type="evidence" value="ECO:0007669"/>
    <property type="project" value="UniProtKB-KW"/>
</dbReference>
<keyword evidence="3" id="KW-0645">Protease</keyword>
<dbReference type="EMBL" id="JAAXPC010000008">
    <property type="protein sequence ID" value="NKY02980.1"/>
    <property type="molecule type" value="Genomic_DNA"/>
</dbReference>
<feature type="transmembrane region" description="Helical" evidence="1">
    <location>
        <begin position="210"/>
        <end position="234"/>
    </location>
</feature>
<dbReference type="InterPro" id="IPR015837">
    <property type="entry name" value="UCP026622_CAAX_protease"/>
</dbReference>
<evidence type="ECO:0000313" key="4">
    <source>
        <dbReference type="Proteomes" id="UP000563898"/>
    </source>
</evidence>
<feature type="transmembrane region" description="Helical" evidence="1">
    <location>
        <begin position="69"/>
        <end position="93"/>
    </location>
</feature>
<gene>
    <name evidence="3" type="ORF">HGA05_15530</name>
</gene>
<dbReference type="AlphaFoldDB" id="A0A846WQD1"/>
<dbReference type="Proteomes" id="UP000563898">
    <property type="component" value="Unassembled WGS sequence"/>
</dbReference>
<dbReference type="InterPro" id="IPR003675">
    <property type="entry name" value="Rce1/LyrA-like_dom"/>
</dbReference>
<dbReference type="Pfam" id="PF02517">
    <property type="entry name" value="Rce1-like"/>
    <property type="match status" value="1"/>
</dbReference>
<keyword evidence="1" id="KW-1133">Transmembrane helix</keyword>